<dbReference type="PROSITE" id="PS51257">
    <property type="entry name" value="PROKAR_LIPOPROTEIN"/>
    <property type="match status" value="1"/>
</dbReference>
<keyword evidence="6" id="KW-0997">Cell inner membrane</keyword>
<dbReference type="AlphaFoldDB" id="A0A179D0A6"/>
<comment type="similarity">
    <text evidence="6">Belongs to the RnfG family.</text>
</comment>
<evidence type="ECO:0000259" key="7">
    <source>
        <dbReference type="SMART" id="SM00900"/>
    </source>
</evidence>
<keyword evidence="6" id="KW-1003">Cell membrane</keyword>
<reference evidence="8 9" key="1">
    <citation type="submission" date="2014-01" db="EMBL/GenBank/DDBJ databases">
        <authorList>
            <person name="Zuccon D."/>
        </authorList>
    </citation>
    <scope>NUCLEOTIDE SEQUENCE [LARGE SCALE GENOMIC DNA]</scope>
    <source>
        <strain evidence="8 9">Y31</strain>
    </source>
</reference>
<dbReference type="PIRSF" id="PIRSF006091">
    <property type="entry name" value="E_trnsport_RnfG"/>
    <property type="match status" value="1"/>
</dbReference>
<dbReference type="GO" id="GO:0005886">
    <property type="term" value="C:plasma membrane"/>
    <property type="evidence" value="ECO:0007669"/>
    <property type="project" value="UniProtKB-SubCell"/>
</dbReference>
<dbReference type="SMART" id="SM00900">
    <property type="entry name" value="FMN_bind"/>
    <property type="match status" value="1"/>
</dbReference>
<dbReference type="GO" id="GO:0009055">
    <property type="term" value="F:electron transfer activity"/>
    <property type="evidence" value="ECO:0007669"/>
    <property type="project" value="InterPro"/>
</dbReference>
<dbReference type="GO" id="GO:0022900">
    <property type="term" value="P:electron transport chain"/>
    <property type="evidence" value="ECO:0007669"/>
    <property type="project" value="UniProtKB-UniRule"/>
</dbReference>
<dbReference type="Pfam" id="PF04205">
    <property type="entry name" value="FMN_bind"/>
    <property type="match status" value="1"/>
</dbReference>
<comment type="caution">
    <text evidence="8">The sequence shown here is derived from an EMBL/GenBank/DDBJ whole genome shotgun (WGS) entry which is preliminary data.</text>
</comment>
<keyword evidence="6" id="KW-0812">Transmembrane</keyword>
<dbReference type="NCBIfam" id="NF002519">
    <property type="entry name" value="PRK01908.1"/>
    <property type="match status" value="1"/>
</dbReference>
<accession>A0A179D0A6</accession>
<name>A0A179D0A6_BIBTR</name>
<dbReference type="PATRIC" id="fig|1261658.3.peg.626"/>
<sequence>MMTRQITLRYALILGAVALACTLISTLIFGLTKGRIEQVTAEQQRILFREILPQELFDNDPTATCKMVNEPEQAMINKLYFAKKGTETTAYILQTTAPDGYSGNIVLLMAIEPNGNVLGVRTLEHKETPGLGDKIETRVSDWIKSFSNRIFRLENESEWAVKKDGGSFDQFTGATITPRAVVNNVRQSAKWTINELAKNPQIIERFGDCK</sequence>
<proteinExistence type="inferred from homology"/>
<comment type="function">
    <text evidence="6">Part of a membrane-bound complex that couples electron transfer with translocation of ions across the membrane.</text>
</comment>
<evidence type="ECO:0000256" key="3">
    <source>
        <dbReference type="ARBA" id="ARBA00022630"/>
    </source>
</evidence>
<dbReference type="HAMAP" id="MF_00479">
    <property type="entry name" value="RsxG_RnfG"/>
    <property type="match status" value="1"/>
</dbReference>
<dbReference type="NCBIfam" id="TIGR01947">
    <property type="entry name" value="rnfG"/>
    <property type="match status" value="1"/>
</dbReference>
<keyword evidence="5 6" id="KW-0249">Electron transport</keyword>
<evidence type="ECO:0000256" key="1">
    <source>
        <dbReference type="ARBA" id="ARBA00022448"/>
    </source>
</evidence>
<evidence type="ECO:0000313" key="8">
    <source>
        <dbReference type="EMBL" id="OAQ15532.1"/>
    </source>
</evidence>
<feature type="modified residue" description="FMN phosphoryl threonine" evidence="6">
    <location>
        <position position="175"/>
    </location>
</feature>
<dbReference type="GO" id="GO:0010181">
    <property type="term" value="F:FMN binding"/>
    <property type="evidence" value="ECO:0007669"/>
    <property type="project" value="InterPro"/>
</dbReference>
<evidence type="ECO:0000256" key="6">
    <source>
        <dbReference type="HAMAP-Rule" id="MF_00479"/>
    </source>
</evidence>
<keyword evidence="6" id="KW-1133">Transmembrane helix</keyword>
<gene>
    <name evidence="6" type="primary">rnfG</name>
    <name evidence="8" type="ORF">F480_03105</name>
</gene>
<comment type="cofactor">
    <cofactor evidence="6">
        <name>FMN</name>
        <dbReference type="ChEBI" id="CHEBI:58210"/>
    </cofactor>
</comment>
<keyword evidence="4 6" id="KW-0288">FMN</keyword>
<dbReference type="InterPro" id="IPR010209">
    <property type="entry name" value="Ion_transpt_RnfG/RsxG"/>
</dbReference>
<evidence type="ECO:0000313" key="9">
    <source>
        <dbReference type="Proteomes" id="UP000078358"/>
    </source>
</evidence>
<protein>
    <recommendedName>
        <fullName evidence="6">Ion-translocating oxidoreductase complex subunit G</fullName>
        <ecNumber evidence="6">7.-.-.-</ecNumber>
    </recommendedName>
    <alternativeName>
        <fullName evidence="6">Rnf electron transport complex subunit G</fullName>
    </alternativeName>
</protein>
<evidence type="ECO:0000256" key="4">
    <source>
        <dbReference type="ARBA" id="ARBA00022643"/>
    </source>
</evidence>
<dbReference type="PANTHER" id="PTHR36118">
    <property type="entry name" value="ION-TRANSLOCATING OXIDOREDUCTASE COMPLEX SUBUNIT G"/>
    <property type="match status" value="1"/>
</dbReference>
<evidence type="ECO:0000256" key="5">
    <source>
        <dbReference type="ARBA" id="ARBA00022982"/>
    </source>
</evidence>
<dbReference type="RefSeq" id="WP_064318176.1">
    <property type="nucleotide sequence ID" value="NZ_JACI01000001.1"/>
</dbReference>
<dbReference type="Proteomes" id="UP000078358">
    <property type="component" value="Unassembled WGS sequence"/>
</dbReference>
<dbReference type="EMBL" id="JACI01000001">
    <property type="protein sequence ID" value="OAQ15532.1"/>
    <property type="molecule type" value="Genomic_DNA"/>
</dbReference>
<comment type="subunit">
    <text evidence="6">The complex is composed of six subunits: RnfA, RnfB, RnfC, RnfD, RnfE and RnfG.</text>
</comment>
<keyword evidence="6" id="KW-0472">Membrane</keyword>
<dbReference type="EC" id="7.-.-.-" evidence="6"/>
<feature type="domain" description="FMN-binding" evidence="7">
    <location>
        <begin position="100"/>
        <end position="192"/>
    </location>
</feature>
<keyword evidence="2 6" id="KW-0597">Phosphoprotein</keyword>
<keyword evidence="3 6" id="KW-0285">Flavoprotein</keyword>
<keyword evidence="1 6" id="KW-0813">Transport</keyword>
<comment type="subcellular location">
    <subcellularLocation>
        <location evidence="6">Cell inner membrane</location>
        <topology evidence="6">Single-pass membrane protein</topology>
    </subcellularLocation>
</comment>
<keyword evidence="6" id="KW-1278">Translocase</keyword>
<dbReference type="PANTHER" id="PTHR36118:SF1">
    <property type="entry name" value="ION-TRANSLOCATING OXIDOREDUCTASE COMPLEX SUBUNIT G"/>
    <property type="match status" value="1"/>
</dbReference>
<dbReference type="InterPro" id="IPR007329">
    <property type="entry name" value="FMN-bd"/>
</dbReference>
<evidence type="ECO:0000256" key="2">
    <source>
        <dbReference type="ARBA" id="ARBA00022553"/>
    </source>
</evidence>
<organism evidence="8 9">
    <name type="scientific">Bibersteinia trehalosi Y31</name>
    <dbReference type="NCBI Taxonomy" id="1261658"/>
    <lineage>
        <taxon>Bacteria</taxon>
        <taxon>Pseudomonadati</taxon>
        <taxon>Pseudomonadota</taxon>
        <taxon>Gammaproteobacteria</taxon>
        <taxon>Pasteurellales</taxon>
        <taxon>Pasteurellaceae</taxon>
        <taxon>Bibersteinia</taxon>
    </lineage>
</organism>